<organism evidence="3 4">
    <name type="scientific">Talaromyces islandicus</name>
    <name type="common">Penicillium islandicum</name>
    <dbReference type="NCBI Taxonomy" id="28573"/>
    <lineage>
        <taxon>Eukaryota</taxon>
        <taxon>Fungi</taxon>
        <taxon>Dikarya</taxon>
        <taxon>Ascomycota</taxon>
        <taxon>Pezizomycotina</taxon>
        <taxon>Eurotiomycetes</taxon>
        <taxon>Eurotiomycetidae</taxon>
        <taxon>Eurotiales</taxon>
        <taxon>Trichocomaceae</taxon>
        <taxon>Talaromyces</taxon>
        <taxon>Talaromyces sect. Islandici</taxon>
    </lineage>
</organism>
<sequence length="423" mass="46344">MGRPATPLSQELPPLILGTATFNHQYNEDPFALPTTTIVHRALSSGIRAFDTSPYYGPSEEILGRALNTDYVQQEFPRHTYRILTKVGRIAASSFDYSPEFVRFSVNRSLQRFGTNYLDVVYCHDVEFVSPQEVLGAVRELRRIRDTEGTVRYVGISGYPVDVLCSLAELVLKETGEPLDVVMSYANYTLQNTSLLTQGLHRLRAAGVNVVPNASLLGMGLLRNQGVPVGAHGEWHPAPNGLRSVIHKASEWVNARNEKLETIAIRYGLESWGQKGSSVGASGHPLESVDPATAHLSTGQRLGVSVLGVSSLQELEQCLQIYREVLGNSARATDDENKSNSSSQMAEFVSGIRATLGPEWVDYAWPSPGADFVNVLPEDHASFLKEQVGHLSQNIHVTVVSEKADNVIVNVDEVKEALTPPRA</sequence>
<keyword evidence="1" id="KW-0560">Oxidoreductase</keyword>
<dbReference type="OrthoDB" id="5286008at2759"/>
<reference evidence="3 4" key="1">
    <citation type="submission" date="2015-04" db="EMBL/GenBank/DDBJ databases">
        <authorList>
            <person name="Syromyatnikov M.Y."/>
            <person name="Popov V.N."/>
        </authorList>
    </citation>
    <scope>NUCLEOTIDE SEQUENCE [LARGE SCALE GENOMIC DNA]</scope>
    <source>
        <strain evidence="3">WF-38-12</strain>
    </source>
</reference>
<dbReference type="SUPFAM" id="SSF51430">
    <property type="entry name" value="NAD(P)-linked oxidoreductase"/>
    <property type="match status" value="1"/>
</dbReference>
<dbReference type="PANTHER" id="PTHR42686">
    <property type="entry name" value="GH17980P-RELATED"/>
    <property type="match status" value="1"/>
</dbReference>
<dbReference type="GO" id="GO:0070485">
    <property type="term" value="P:dehydro-D-arabinono-1,4-lactone biosynthetic process"/>
    <property type="evidence" value="ECO:0007669"/>
    <property type="project" value="TreeGrafter"/>
</dbReference>
<evidence type="ECO:0000256" key="1">
    <source>
        <dbReference type="ARBA" id="ARBA00023002"/>
    </source>
</evidence>
<dbReference type="GO" id="GO:0045290">
    <property type="term" value="F:D-arabinose 1-dehydrogenase [NAD(P)+] activity"/>
    <property type="evidence" value="ECO:0007669"/>
    <property type="project" value="InterPro"/>
</dbReference>
<dbReference type="AlphaFoldDB" id="A0A0U1LTL2"/>
<dbReference type="Proteomes" id="UP000054383">
    <property type="component" value="Unassembled WGS sequence"/>
</dbReference>
<dbReference type="InterPro" id="IPR023210">
    <property type="entry name" value="NADP_OxRdtase_dom"/>
</dbReference>
<evidence type="ECO:0000313" key="4">
    <source>
        <dbReference type="Proteomes" id="UP000054383"/>
    </source>
</evidence>
<dbReference type="GO" id="GO:0005829">
    <property type="term" value="C:cytosol"/>
    <property type="evidence" value="ECO:0007669"/>
    <property type="project" value="TreeGrafter"/>
</dbReference>
<feature type="domain" description="NADP-dependent oxidoreductase" evidence="2">
    <location>
        <begin position="14"/>
        <end position="326"/>
    </location>
</feature>
<dbReference type="InterPro" id="IPR020471">
    <property type="entry name" value="AKR"/>
</dbReference>
<dbReference type="PANTHER" id="PTHR42686:SF1">
    <property type="entry name" value="GH17980P-RELATED"/>
    <property type="match status" value="1"/>
</dbReference>
<keyword evidence="4" id="KW-1185">Reference proteome</keyword>
<dbReference type="FunFam" id="3.20.20.100:FF:000037">
    <property type="entry name" value="L-galactose dehydrogenase (L-GalDH)"/>
    <property type="match status" value="1"/>
</dbReference>
<proteinExistence type="predicted"/>
<dbReference type="EMBL" id="CVMT01000003">
    <property type="protein sequence ID" value="CRG86747.1"/>
    <property type="molecule type" value="Genomic_DNA"/>
</dbReference>
<evidence type="ECO:0000259" key="2">
    <source>
        <dbReference type="Pfam" id="PF00248"/>
    </source>
</evidence>
<dbReference type="CDD" id="cd19164">
    <property type="entry name" value="AKR_ARA2"/>
    <property type="match status" value="1"/>
</dbReference>
<dbReference type="InterPro" id="IPR036812">
    <property type="entry name" value="NAD(P)_OxRdtase_dom_sf"/>
</dbReference>
<evidence type="ECO:0000313" key="3">
    <source>
        <dbReference type="EMBL" id="CRG86747.1"/>
    </source>
</evidence>
<protein>
    <recommendedName>
        <fullName evidence="2">NADP-dependent oxidoreductase domain-containing protein</fullName>
    </recommendedName>
</protein>
<dbReference type="Pfam" id="PF00248">
    <property type="entry name" value="Aldo_ket_red"/>
    <property type="match status" value="1"/>
</dbReference>
<dbReference type="OMA" id="FPRSSYK"/>
<dbReference type="STRING" id="28573.A0A0U1LTL2"/>
<dbReference type="Gene3D" id="3.20.20.100">
    <property type="entry name" value="NADP-dependent oxidoreductase domain"/>
    <property type="match status" value="1"/>
</dbReference>
<gene>
    <name evidence="3" type="ORF">PISL3812_03758</name>
</gene>
<dbReference type="InterPro" id="IPR044480">
    <property type="entry name" value="Ara2-like"/>
</dbReference>
<name>A0A0U1LTL2_TALIS</name>
<accession>A0A0U1LTL2</accession>